<sequence>MKKLSLVVLMGAALAACTQDVYSTKGNATILSSKDLSPEVVELVVQKDNGELVTMTRKYDAHAAVGARVNVTDEYNHEDADLKTIHRYEFK</sequence>
<dbReference type="AlphaFoldDB" id="A0A179CWI7"/>
<name>A0A179CWI7_BIBTR</name>
<dbReference type="Proteomes" id="UP000078358">
    <property type="component" value="Unassembled WGS sequence"/>
</dbReference>
<reference evidence="2 3" key="1">
    <citation type="submission" date="2014-01" db="EMBL/GenBank/DDBJ databases">
        <authorList>
            <person name="Zuccon D."/>
        </authorList>
    </citation>
    <scope>NUCLEOTIDE SEQUENCE [LARGE SCALE GENOMIC DNA]</scope>
    <source>
        <strain evidence="2 3">Y31</strain>
    </source>
</reference>
<proteinExistence type="predicted"/>
<evidence type="ECO:0000313" key="2">
    <source>
        <dbReference type="EMBL" id="OAQ14162.1"/>
    </source>
</evidence>
<evidence type="ECO:0000313" key="3">
    <source>
        <dbReference type="Proteomes" id="UP000078358"/>
    </source>
</evidence>
<gene>
    <name evidence="2" type="ORF">F480_07165</name>
</gene>
<evidence type="ECO:0000256" key="1">
    <source>
        <dbReference type="SAM" id="SignalP"/>
    </source>
</evidence>
<feature type="chain" id="PRO_5008100097" evidence="1">
    <location>
        <begin position="19"/>
        <end position="91"/>
    </location>
</feature>
<keyword evidence="1" id="KW-0732">Signal</keyword>
<accession>A0A179CWI7</accession>
<dbReference type="PROSITE" id="PS51257">
    <property type="entry name" value="PROKAR_LIPOPROTEIN"/>
    <property type="match status" value="1"/>
</dbReference>
<organism evidence="2 3">
    <name type="scientific">Bibersteinia trehalosi Y31</name>
    <dbReference type="NCBI Taxonomy" id="1261658"/>
    <lineage>
        <taxon>Bacteria</taxon>
        <taxon>Pseudomonadati</taxon>
        <taxon>Pseudomonadota</taxon>
        <taxon>Gammaproteobacteria</taxon>
        <taxon>Pasteurellales</taxon>
        <taxon>Pasteurellaceae</taxon>
        <taxon>Bibersteinia</taxon>
    </lineage>
</organism>
<protein>
    <submittedName>
        <fullName evidence="2">Deoxyribose-phosphate aldolase</fullName>
    </submittedName>
</protein>
<dbReference type="RefSeq" id="WP_015433444.1">
    <property type="nucleotide sequence ID" value="NZ_JACI01000002.1"/>
</dbReference>
<dbReference type="PATRIC" id="fig|1261658.3.peg.1423"/>
<comment type="caution">
    <text evidence="2">The sequence shown here is derived from an EMBL/GenBank/DDBJ whole genome shotgun (WGS) entry which is preliminary data.</text>
</comment>
<feature type="signal peptide" evidence="1">
    <location>
        <begin position="1"/>
        <end position="18"/>
    </location>
</feature>
<dbReference type="EMBL" id="JACI01000002">
    <property type="protein sequence ID" value="OAQ14162.1"/>
    <property type="molecule type" value="Genomic_DNA"/>
</dbReference>